<dbReference type="AlphaFoldDB" id="A0A392R9I4"/>
<feature type="non-terminal residue" evidence="1">
    <location>
        <position position="1"/>
    </location>
</feature>
<keyword evidence="2" id="KW-1185">Reference proteome</keyword>
<evidence type="ECO:0000313" key="1">
    <source>
        <dbReference type="EMBL" id="MCI33308.1"/>
    </source>
</evidence>
<evidence type="ECO:0000313" key="2">
    <source>
        <dbReference type="Proteomes" id="UP000265520"/>
    </source>
</evidence>
<comment type="caution">
    <text evidence="1">The sequence shown here is derived from an EMBL/GenBank/DDBJ whole genome shotgun (WGS) entry which is preliminary data.</text>
</comment>
<proteinExistence type="predicted"/>
<dbReference type="EMBL" id="LXQA010203326">
    <property type="protein sequence ID" value="MCI33308.1"/>
    <property type="molecule type" value="Genomic_DNA"/>
</dbReference>
<name>A0A392R9I4_9FABA</name>
<accession>A0A392R9I4</accession>
<protein>
    <submittedName>
        <fullName evidence="1">Calmodulin-binding transcription activator 2-like</fullName>
    </submittedName>
</protein>
<sequence length="58" mass="6644">YPEARAQYRRLLNVVDDFRQTKASNSSPINSEEAVDGVEDLIDIDMLLDDNFLPIVFD</sequence>
<organism evidence="1 2">
    <name type="scientific">Trifolium medium</name>
    <dbReference type="NCBI Taxonomy" id="97028"/>
    <lineage>
        <taxon>Eukaryota</taxon>
        <taxon>Viridiplantae</taxon>
        <taxon>Streptophyta</taxon>
        <taxon>Embryophyta</taxon>
        <taxon>Tracheophyta</taxon>
        <taxon>Spermatophyta</taxon>
        <taxon>Magnoliopsida</taxon>
        <taxon>eudicotyledons</taxon>
        <taxon>Gunneridae</taxon>
        <taxon>Pentapetalae</taxon>
        <taxon>rosids</taxon>
        <taxon>fabids</taxon>
        <taxon>Fabales</taxon>
        <taxon>Fabaceae</taxon>
        <taxon>Papilionoideae</taxon>
        <taxon>50 kb inversion clade</taxon>
        <taxon>NPAAA clade</taxon>
        <taxon>Hologalegina</taxon>
        <taxon>IRL clade</taxon>
        <taxon>Trifolieae</taxon>
        <taxon>Trifolium</taxon>
    </lineage>
</organism>
<reference evidence="1 2" key="1">
    <citation type="journal article" date="2018" name="Front. Plant Sci.">
        <title>Red Clover (Trifolium pratense) and Zigzag Clover (T. medium) - A Picture of Genomic Similarities and Differences.</title>
        <authorList>
            <person name="Dluhosova J."/>
            <person name="Istvanek J."/>
            <person name="Nedelnik J."/>
            <person name="Repkova J."/>
        </authorList>
    </citation>
    <scope>NUCLEOTIDE SEQUENCE [LARGE SCALE GENOMIC DNA]</scope>
    <source>
        <strain evidence="2">cv. 10/8</strain>
        <tissue evidence="1">Leaf</tissue>
    </source>
</reference>
<dbReference type="Proteomes" id="UP000265520">
    <property type="component" value="Unassembled WGS sequence"/>
</dbReference>